<dbReference type="PANTHER" id="PTHR32039:SF7">
    <property type="entry name" value="COMPETENCE PROTEIN COMM"/>
    <property type="match status" value="1"/>
</dbReference>
<dbReference type="EMBL" id="JADINC010000022">
    <property type="protein sequence ID" value="MBO8425080.1"/>
    <property type="molecule type" value="Genomic_DNA"/>
</dbReference>
<dbReference type="Pfam" id="PF13541">
    <property type="entry name" value="ChlI"/>
    <property type="match status" value="1"/>
</dbReference>
<dbReference type="InterPro" id="IPR003593">
    <property type="entry name" value="AAA+_ATPase"/>
</dbReference>
<dbReference type="InterPro" id="IPR000523">
    <property type="entry name" value="Mg_chelatse_chII-like_cat_dom"/>
</dbReference>
<dbReference type="Gene3D" id="3.30.230.10">
    <property type="match status" value="1"/>
</dbReference>
<dbReference type="InterPro" id="IPR020568">
    <property type="entry name" value="Ribosomal_Su5_D2-typ_SF"/>
</dbReference>
<dbReference type="SMART" id="SM00382">
    <property type="entry name" value="AAA"/>
    <property type="match status" value="1"/>
</dbReference>
<evidence type="ECO:0000256" key="3">
    <source>
        <dbReference type="ARBA" id="ARBA00022840"/>
    </source>
</evidence>
<keyword evidence="3" id="KW-0067">ATP-binding</keyword>
<dbReference type="SUPFAM" id="SSF54211">
    <property type="entry name" value="Ribosomal protein S5 domain 2-like"/>
    <property type="match status" value="1"/>
</dbReference>
<name>A0A9D9DFD9_9PROT</name>
<comment type="similarity">
    <text evidence="1">Belongs to the Mg-chelatase subunits D/I family. ComM subfamily.</text>
</comment>
<evidence type="ECO:0000256" key="2">
    <source>
        <dbReference type="ARBA" id="ARBA00022741"/>
    </source>
</evidence>
<dbReference type="InterPro" id="IPR027417">
    <property type="entry name" value="P-loop_NTPase"/>
</dbReference>
<reference evidence="5" key="2">
    <citation type="journal article" date="2021" name="PeerJ">
        <title>Extensive microbial diversity within the chicken gut microbiome revealed by metagenomics and culture.</title>
        <authorList>
            <person name="Gilroy R."/>
            <person name="Ravi A."/>
            <person name="Getino M."/>
            <person name="Pursley I."/>
            <person name="Horton D.L."/>
            <person name="Alikhan N.F."/>
            <person name="Baker D."/>
            <person name="Gharbi K."/>
            <person name="Hall N."/>
            <person name="Watson M."/>
            <person name="Adriaenssens E.M."/>
            <person name="Foster-Nyarko E."/>
            <person name="Jarju S."/>
            <person name="Secka A."/>
            <person name="Antonio M."/>
            <person name="Oren A."/>
            <person name="Chaudhuri R.R."/>
            <person name="La Ragione R."/>
            <person name="Hildebrand F."/>
            <person name="Pallen M.J."/>
        </authorList>
    </citation>
    <scope>NUCLEOTIDE SEQUENCE</scope>
    <source>
        <strain evidence="5">8207</strain>
    </source>
</reference>
<protein>
    <submittedName>
        <fullName evidence="5">YifB family Mg chelatase-like AAA ATPase</fullName>
    </submittedName>
</protein>
<keyword evidence="2" id="KW-0547">Nucleotide-binding</keyword>
<dbReference type="GO" id="GO:0005524">
    <property type="term" value="F:ATP binding"/>
    <property type="evidence" value="ECO:0007669"/>
    <property type="project" value="UniProtKB-KW"/>
</dbReference>
<dbReference type="InterPro" id="IPR001208">
    <property type="entry name" value="MCM_dom"/>
</dbReference>
<dbReference type="Pfam" id="PF13335">
    <property type="entry name" value="Mg_chelatase_C"/>
    <property type="match status" value="1"/>
</dbReference>
<dbReference type="Proteomes" id="UP000823630">
    <property type="component" value="Unassembled WGS sequence"/>
</dbReference>
<dbReference type="Pfam" id="PF01078">
    <property type="entry name" value="Mg_chelatase"/>
    <property type="match status" value="1"/>
</dbReference>
<evidence type="ECO:0000313" key="6">
    <source>
        <dbReference type="Proteomes" id="UP000823630"/>
    </source>
</evidence>
<accession>A0A9D9DFD9</accession>
<evidence type="ECO:0000313" key="5">
    <source>
        <dbReference type="EMBL" id="MBO8425080.1"/>
    </source>
</evidence>
<dbReference type="GO" id="GO:0003677">
    <property type="term" value="F:DNA binding"/>
    <property type="evidence" value="ECO:0007669"/>
    <property type="project" value="InterPro"/>
</dbReference>
<organism evidence="5 6">
    <name type="scientific">Candidatus Enterousia avistercoris</name>
    <dbReference type="NCBI Taxonomy" id="2840788"/>
    <lineage>
        <taxon>Bacteria</taxon>
        <taxon>Pseudomonadati</taxon>
        <taxon>Pseudomonadota</taxon>
        <taxon>Alphaproteobacteria</taxon>
        <taxon>Candidatus Enterousia</taxon>
    </lineage>
</organism>
<sequence>MISLNSIIFNGMDATRIDVQVQLSPGLAKPEFNIIGLADRAVKESAERIRNVLAALNLSMPPKRLTVNLSPADVEKSGSHFDLPILCGILCALGVLPEDALDKYIIIGEVGLNGAILKTNGVLPASVWANEHGMGIICPGPAGAEARWAGHTNILAPFHVLELINHFKGTQILPLPPVENTVAGATQKIDMAEVHGQAAAKRALEIAAAGGHAMLMVGPPGSGKTMLASRLPTILPEMTPAEILETSIVYSIAGQLNGQSLITTRPFRSVHHTSSAVSLAGGGADARPGEISLAHNGVLFLDELPEFNRATLEILRQPMEAGKIMIARARRTATYPARFQLIAAMNPCPCGHLGNAALSCSRAPRCAEAYQNKISGPLLDRIDLHVDVDPVNPWEMKFDDNATTETSAQIRARVVAARNRQLARQGVANAQLDGAELDAVAQLSDELTKFLNAAAEKMGMSARGYNRIRRIARTIADLRGAENIDMPDLAEALSYRPINRGKYGVK</sequence>
<feature type="domain" description="MCM C-terminal AAA(+) ATPase" evidence="4">
    <location>
        <begin position="289"/>
        <end position="384"/>
    </location>
</feature>
<dbReference type="InterPro" id="IPR014721">
    <property type="entry name" value="Ribsml_uS5_D2-typ_fold_subgr"/>
</dbReference>
<gene>
    <name evidence="5" type="ORF">IAC69_01220</name>
</gene>
<comment type="caution">
    <text evidence="5">The sequence shown here is derived from an EMBL/GenBank/DDBJ whole genome shotgun (WGS) entry which is preliminary data.</text>
</comment>
<dbReference type="InterPro" id="IPR004482">
    <property type="entry name" value="Mg_chelat-rel"/>
</dbReference>
<proteinExistence type="inferred from homology"/>
<dbReference type="SUPFAM" id="SSF52540">
    <property type="entry name" value="P-loop containing nucleoside triphosphate hydrolases"/>
    <property type="match status" value="1"/>
</dbReference>
<dbReference type="InterPro" id="IPR045006">
    <property type="entry name" value="CHLI-like"/>
</dbReference>
<evidence type="ECO:0000256" key="1">
    <source>
        <dbReference type="ARBA" id="ARBA00006354"/>
    </source>
</evidence>
<reference evidence="5" key="1">
    <citation type="submission" date="2020-10" db="EMBL/GenBank/DDBJ databases">
        <authorList>
            <person name="Gilroy R."/>
        </authorList>
    </citation>
    <scope>NUCLEOTIDE SEQUENCE</scope>
    <source>
        <strain evidence="5">8207</strain>
    </source>
</reference>
<evidence type="ECO:0000259" key="4">
    <source>
        <dbReference type="PROSITE" id="PS50051"/>
    </source>
</evidence>
<dbReference type="InterPro" id="IPR025158">
    <property type="entry name" value="Mg_chelat-rel_C"/>
</dbReference>
<dbReference type="NCBIfam" id="TIGR00368">
    <property type="entry name" value="YifB family Mg chelatase-like AAA ATPase"/>
    <property type="match status" value="1"/>
</dbReference>
<dbReference type="PANTHER" id="PTHR32039">
    <property type="entry name" value="MAGNESIUM-CHELATASE SUBUNIT CHLI"/>
    <property type="match status" value="1"/>
</dbReference>
<dbReference type="Gene3D" id="3.40.50.300">
    <property type="entry name" value="P-loop containing nucleotide triphosphate hydrolases"/>
    <property type="match status" value="1"/>
</dbReference>
<dbReference type="PROSITE" id="PS50051">
    <property type="entry name" value="MCM_2"/>
    <property type="match status" value="1"/>
</dbReference>
<dbReference type="AlphaFoldDB" id="A0A9D9DFD9"/>